<sequence>MTTLNRTFLISNPNTSSADSSHPQPHNRKQLPGIRARASVERLSDSETINRLKKIIQQNISNHGGMNEISHINLINKINNNHILSAKNKDHNFFISQSTHACTQLKKAICHADICMRKLEDYKLNDFSTHSDSEVFKALNQAVKAQYSLKEKLKIYGKTVTGDMLEYISLCAEDCERRISEMLNVASQANNSNRKNNIDIMKNIGENLDNVVTNMHGTPQAMQEFYKEVNELLIELDILEKNNNGINNKIAYHRLENKTRNLQFKLNAMLSQNKTYERTKLIYDDIIFNTINKSLNLALGRCKIIATANINPVFENSINQLFQPTINTLKTAQDKIPYIYTEEKEVINYIIQYTEKLQTNLQEQAKRLGGLSELNSVHRDVQKMIEYVNTWSYPSIGKLPQSLIKIVRDSFNRTIYNSFDYRVFSSGLIELSQLSIKSASGNFTNTGRYLTQAFYNSPGSDALIECYSRGIPPKYLEKDSSSERLKSAHTLGCGSVNEVTLCVYNAPHGQHPIEKVFKPEYVGRYGLGNLQLHCLDGNNFSEMLVRNIASSEVAKYLGCQNIVSTATAGMYKKQFGLFMNKAPGKTPCDLVSTGGITQSQLESILSICKTNNKFEIAKANLRHELNNLEWADALAGQIDRHSENYLIDIDKLTGNIKVTGIDNDASFSVALTGIGIISVNNLNISVQDRNKLTPYFLRTSQGKLYLDDYHSPVIDIRMLDHIGQETIRNITGINQKIVPDLISQETYDALMSIDAVDYAETLSELLPPENVQAALKRLESAKQHASELYRNNRVISNWQDPNIEIYYNNELLDYENKLNRGISYPQNANLDLSLYLRDFHYSVLLV</sequence>
<proteinExistence type="predicted"/>
<gene>
    <name evidence="3" type="ORF">NCTC10060_04362</name>
</gene>
<feature type="region of interest" description="Disordered" evidence="2">
    <location>
        <begin position="1"/>
        <end position="32"/>
    </location>
</feature>
<keyword evidence="1" id="KW-0175">Coiled coil</keyword>
<reference evidence="3 4" key="1">
    <citation type="submission" date="2018-06" db="EMBL/GenBank/DDBJ databases">
        <authorList>
            <consortium name="Pathogen Informatics"/>
            <person name="Doyle S."/>
        </authorList>
    </citation>
    <scope>NUCLEOTIDE SEQUENCE [LARGE SCALE GENOMIC DNA]</scope>
    <source>
        <strain evidence="3 4">NCTC10060</strain>
    </source>
</reference>
<evidence type="ECO:0000256" key="1">
    <source>
        <dbReference type="SAM" id="Coils"/>
    </source>
</evidence>
<organism evidence="3 4">
    <name type="scientific">Salmonella diarizonae</name>
    <dbReference type="NCBI Taxonomy" id="59204"/>
    <lineage>
        <taxon>Bacteria</taxon>
        <taxon>Pseudomonadati</taxon>
        <taxon>Pseudomonadota</taxon>
        <taxon>Gammaproteobacteria</taxon>
        <taxon>Enterobacterales</taxon>
        <taxon>Enterobacteriaceae</taxon>
        <taxon>Salmonella</taxon>
    </lineage>
</organism>
<feature type="coiled-coil region" evidence="1">
    <location>
        <begin position="222"/>
        <end position="249"/>
    </location>
</feature>
<evidence type="ECO:0000313" key="3">
    <source>
        <dbReference type="EMBL" id="SUG57158.1"/>
    </source>
</evidence>
<name>A0A379U2V2_SALDZ</name>
<evidence type="ECO:0000256" key="2">
    <source>
        <dbReference type="SAM" id="MobiDB-lite"/>
    </source>
</evidence>
<evidence type="ECO:0000313" key="4">
    <source>
        <dbReference type="Proteomes" id="UP000254633"/>
    </source>
</evidence>
<dbReference type="Proteomes" id="UP000254633">
    <property type="component" value="Unassembled WGS sequence"/>
</dbReference>
<accession>A0A379U2V2</accession>
<dbReference type="AlphaFoldDB" id="A0A379U2V2"/>
<dbReference type="RefSeq" id="WP_136058444.1">
    <property type="nucleotide sequence ID" value="NZ_DACWWF010000004.1"/>
</dbReference>
<dbReference type="EMBL" id="UGXH01000003">
    <property type="protein sequence ID" value="SUG57158.1"/>
    <property type="molecule type" value="Genomic_DNA"/>
</dbReference>
<feature type="compositionally biased region" description="Polar residues" evidence="2">
    <location>
        <begin position="1"/>
        <end position="24"/>
    </location>
</feature>
<protein>
    <submittedName>
        <fullName evidence="3">Uncharacterized protein</fullName>
    </submittedName>
</protein>